<proteinExistence type="predicted"/>
<dbReference type="EMBL" id="JAAECS010000015">
    <property type="protein sequence ID" value="MCJ1990719.1"/>
    <property type="molecule type" value="Genomic_DNA"/>
</dbReference>
<feature type="non-terminal residue" evidence="6">
    <location>
        <position position="104"/>
    </location>
</feature>
<keyword evidence="2 5" id="KW-0812">Transmembrane</keyword>
<evidence type="ECO:0000256" key="4">
    <source>
        <dbReference type="ARBA" id="ARBA00023136"/>
    </source>
</evidence>
<reference evidence="6 7" key="1">
    <citation type="journal article" date="2022" name="Microbiol. Res.">
        <title>Comparative genome analysis, predicted lifestyle and antimicrobial strategies of Lactococcus carnosus and Lactococcus paracarnosus isolated from meat.</title>
        <authorList>
            <person name="Werum V."/>
            <person name="Ehrmann M."/>
            <person name="Vogel R."/>
            <person name="Hilgarth M."/>
        </authorList>
    </citation>
    <scope>NUCLEOTIDE SEQUENCE [LARGE SCALE GENOMIC DNA]</scope>
    <source>
        <strain evidence="6 7">TMW22177</strain>
    </source>
</reference>
<protein>
    <submittedName>
        <fullName evidence="6">Oligosaccharide flippase family protein</fullName>
    </submittedName>
</protein>
<dbReference type="InterPro" id="IPR052556">
    <property type="entry name" value="PolySynth_Transporter"/>
</dbReference>
<dbReference type="PANTHER" id="PTHR43424">
    <property type="entry name" value="LOCUS PUTATIVE PROTEIN 1-RELATED"/>
    <property type="match status" value="1"/>
</dbReference>
<organism evidence="6 7">
    <name type="scientific">Pseudolactococcus carnosus</name>
    <dbReference type="NCBI Taxonomy" id="2749961"/>
    <lineage>
        <taxon>Bacteria</taxon>
        <taxon>Bacillati</taxon>
        <taxon>Bacillota</taxon>
        <taxon>Bacilli</taxon>
        <taxon>Lactobacillales</taxon>
        <taxon>Streptococcaceae</taxon>
        <taxon>Pseudolactococcus</taxon>
    </lineage>
</organism>
<dbReference type="Pfam" id="PF01943">
    <property type="entry name" value="Polysacc_synt"/>
    <property type="match status" value="1"/>
</dbReference>
<evidence type="ECO:0000256" key="1">
    <source>
        <dbReference type="ARBA" id="ARBA00004141"/>
    </source>
</evidence>
<name>A0ABT0AVH2_9LACT</name>
<evidence type="ECO:0000313" key="6">
    <source>
        <dbReference type="EMBL" id="MCJ1990719.1"/>
    </source>
</evidence>
<feature type="transmembrane region" description="Helical" evidence="5">
    <location>
        <begin position="83"/>
        <end position="103"/>
    </location>
</feature>
<comment type="caution">
    <text evidence="6">The sequence shown here is derived from an EMBL/GenBank/DDBJ whole genome shotgun (WGS) entry which is preliminary data.</text>
</comment>
<evidence type="ECO:0000256" key="3">
    <source>
        <dbReference type="ARBA" id="ARBA00022989"/>
    </source>
</evidence>
<accession>A0ABT0AVH2</accession>
<feature type="transmembrane region" description="Helical" evidence="5">
    <location>
        <begin position="7"/>
        <end position="29"/>
    </location>
</feature>
<feature type="transmembrane region" description="Helical" evidence="5">
    <location>
        <begin position="41"/>
        <end position="62"/>
    </location>
</feature>
<sequence>MKLVKNMFLSFSYQLLLVIIPLITTPYLSRVLGPNAIGENSFTAAITQYFILFAVLGTNLYGNREIAYHKKNKKQRSIIFWEINFLRWITSSISIIFFLMFILL</sequence>
<dbReference type="RefSeq" id="WP_276516886.1">
    <property type="nucleotide sequence ID" value="NZ_JAAECS010000015.1"/>
</dbReference>
<evidence type="ECO:0000256" key="5">
    <source>
        <dbReference type="SAM" id="Phobius"/>
    </source>
</evidence>
<evidence type="ECO:0000256" key="2">
    <source>
        <dbReference type="ARBA" id="ARBA00022692"/>
    </source>
</evidence>
<keyword evidence="4 5" id="KW-0472">Membrane</keyword>
<dbReference type="PANTHER" id="PTHR43424:SF1">
    <property type="entry name" value="LOCUS PUTATIVE PROTEIN 1-RELATED"/>
    <property type="match status" value="1"/>
</dbReference>
<comment type="subcellular location">
    <subcellularLocation>
        <location evidence="1">Membrane</location>
        <topology evidence="1">Multi-pass membrane protein</topology>
    </subcellularLocation>
</comment>
<dbReference type="Proteomes" id="UP001522450">
    <property type="component" value="Unassembled WGS sequence"/>
</dbReference>
<dbReference type="InterPro" id="IPR002797">
    <property type="entry name" value="Polysacc_synth"/>
</dbReference>
<gene>
    <name evidence="6" type="ORF">GYN21_10885</name>
</gene>
<evidence type="ECO:0000313" key="7">
    <source>
        <dbReference type="Proteomes" id="UP001522450"/>
    </source>
</evidence>
<keyword evidence="3 5" id="KW-1133">Transmembrane helix</keyword>
<keyword evidence="7" id="KW-1185">Reference proteome</keyword>